<keyword evidence="2" id="KW-1185">Reference proteome</keyword>
<dbReference type="EMBL" id="JASBWT010000006">
    <property type="protein sequence ID" value="KAJ9103973.1"/>
    <property type="molecule type" value="Genomic_DNA"/>
</dbReference>
<protein>
    <submittedName>
        <fullName evidence="1">Uncharacterized protein</fullName>
    </submittedName>
</protein>
<reference evidence="1" key="1">
    <citation type="submission" date="2023-04" db="EMBL/GenBank/DDBJ databases">
        <title>Draft Genome sequencing of Naganishia species isolated from polar environments using Oxford Nanopore Technology.</title>
        <authorList>
            <person name="Leo P."/>
            <person name="Venkateswaran K."/>
        </authorList>
    </citation>
    <scope>NUCLEOTIDE SEQUENCE</scope>
    <source>
        <strain evidence="1">MNA-CCFEE 5423</strain>
    </source>
</reference>
<gene>
    <name evidence="1" type="ORF">QFC21_002436</name>
</gene>
<name>A0ACC2VX21_9TREE</name>
<comment type="caution">
    <text evidence="1">The sequence shown here is derived from an EMBL/GenBank/DDBJ whole genome shotgun (WGS) entry which is preliminary data.</text>
</comment>
<organism evidence="1 2">
    <name type="scientific">Naganishia friedmannii</name>
    <dbReference type="NCBI Taxonomy" id="89922"/>
    <lineage>
        <taxon>Eukaryota</taxon>
        <taxon>Fungi</taxon>
        <taxon>Dikarya</taxon>
        <taxon>Basidiomycota</taxon>
        <taxon>Agaricomycotina</taxon>
        <taxon>Tremellomycetes</taxon>
        <taxon>Filobasidiales</taxon>
        <taxon>Filobasidiaceae</taxon>
        <taxon>Naganishia</taxon>
    </lineage>
</organism>
<evidence type="ECO:0000313" key="2">
    <source>
        <dbReference type="Proteomes" id="UP001227268"/>
    </source>
</evidence>
<accession>A0ACC2VX21</accession>
<evidence type="ECO:0000313" key="1">
    <source>
        <dbReference type="EMBL" id="KAJ9103973.1"/>
    </source>
</evidence>
<dbReference type="Proteomes" id="UP001227268">
    <property type="component" value="Unassembled WGS sequence"/>
</dbReference>
<proteinExistence type="predicted"/>
<sequence length="233" mass="26015">MVRWDARAIENLCSGRERTPRVIDSDEDFALDNDLPFARRGSNSNIQEASSGHRTRMGYSPGLDSIISSDEDIQPRRRETASFDGMGLTARSVMGKRFSNDQQHLIATVPRQVASGFASDDIVSEGDSEMIQEEYASVAQVEDPPQTPIQQNLMFRRQVYEDEHDQDIIDDETDTGIVILHLQAEQMRDPADTWDASHSKQPQLLVILACSALCHPLTTAKQVPESPLMICGK</sequence>